<reference evidence="1" key="1">
    <citation type="submission" date="2021-03" db="EMBL/GenBank/DDBJ databases">
        <title>Comparative genomics and phylogenomic investigation of the class Geoglossomycetes provide insights into ecological specialization and systematics.</title>
        <authorList>
            <person name="Melie T."/>
            <person name="Pirro S."/>
            <person name="Miller A.N."/>
            <person name="Quandt A."/>
        </authorList>
    </citation>
    <scope>NUCLEOTIDE SEQUENCE</scope>
    <source>
        <strain evidence="1">GBOQ0MN5Z8</strain>
    </source>
</reference>
<organism evidence="1 2">
    <name type="scientific">Glutinoglossum americanum</name>
    <dbReference type="NCBI Taxonomy" id="1670608"/>
    <lineage>
        <taxon>Eukaryota</taxon>
        <taxon>Fungi</taxon>
        <taxon>Dikarya</taxon>
        <taxon>Ascomycota</taxon>
        <taxon>Pezizomycotina</taxon>
        <taxon>Geoglossomycetes</taxon>
        <taxon>Geoglossales</taxon>
        <taxon>Geoglossaceae</taxon>
        <taxon>Glutinoglossum</taxon>
    </lineage>
</organism>
<comment type="caution">
    <text evidence="1">The sequence shown here is derived from an EMBL/GenBank/DDBJ whole genome shotgun (WGS) entry which is preliminary data.</text>
</comment>
<evidence type="ECO:0000313" key="2">
    <source>
        <dbReference type="Proteomes" id="UP000698800"/>
    </source>
</evidence>
<dbReference type="AlphaFoldDB" id="A0A9P8L152"/>
<accession>A0A9P8L152</accession>
<keyword evidence="2" id="KW-1185">Reference proteome</keyword>
<protein>
    <submittedName>
        <fullName evidence="1">Uncharacterized protein</fullName>
    </submittedName>
</protein>
<proteinExistence type="predicted"/>
<evidence type="ECO:0000313" key="1">
    <source>
        <dbReference type="EMBL" id="KAH0545368.1"/>
    </source>
</evidence>
<dbReference type="Proteomes" id="UP000698800">
    <property type="component" value="Unassembled WGS sequence"/>
</dbReference>
<gene>
    <name evidence="1" type="ORF">FGG08_000509</name>
</gene>
<name>A0A9P8L152_9PEZI</name>
<sequence length="103" mass="11748">MTATYKKAEQDAKDVFAHAESISNGPDAKARVKEIEALLAQVFEDAHTAERLRTDIWAHFSTSPDVGHMNAVTHLDDHIFKKAHQMLQRNKIAYNPEWIHGKR</sequence>
<dbReference type="EMBL" id="JAGHQL010000006">
    <property type="protein sequence ID" value="KAH0545368.1"/>
    <property type="molecule type" value="Genomic_DNA"/>
</dbReference>